<dbReference type="GO" id="GO:0005886">
    <property type="term" value="C:plasma membrane"/>
    <property type="evidence" value="ECO:0007669"/>
    <property type="project" value="TreeGrafter"/>
</dbReference>
<evidence type="ECO:0000256" key="5">
    <source>
        <dbReference type="ARBA" id="ARBA00022723"/>
    </source>
</evidence>
<dbReference type="GO" id="GO:0046872">
    <property type="term" value="F:metal ion binding"/>
    <property type="evidence" value="ECO:0007669"/>
    <property type="project" value="UniProtKB-KW"/>
</dbReference>
<keyword evidence="6" id="KW-0547">Nucleotide-binding</keyword>
<dbReference type="SUPFAM" id="SSF55073">
    <property type="entry name" value="Nucleotide cyclase"/>
    <property type="match status" value="1"/>
</dbReference>
<evidence type="ECO:0000256" key="4">
    <source>
        <dbReference type="ARBA" id="ARBA00022692"/>
    </source>
</evidence>
<name>V9IH68_APICE</name>
<keyword evidence="8" id="KW-0460">Magnesium</keyword>
<comment type="catalytic activity">
    <reaction evidence="1">
        <text>ATP = 3',5'-cyclic AMP + diphosphate</text>
        <dbReference type="Rhea" id="RHEA:15389"/>
        <dbReference type="ChEBI" id="CHEBI:30616"/>
        <dbReference type="ChEBI" id="CHEBI:33019"/>
        <dbReference type="ChEBI" id="CHEBI:58165"/>
        <dbReference type="EC" id="4.6.1.1"/>
    </reaction>
</comment>
<dbReference type="InterPro" id="IPR001054">
    <property type="entry name" value="A/G_cyclase"/>
</dbReference>
<evidence type="ECO:0000256" key="9">
    <source>
        <dbReference type="ARBA" id="ARBA00022989"/>
    </source>
</evidence>
<evidence type="ECO:0000259" key="12">
    <source>
        <dbReference type="Pfam" id="PF00211"/>
    </source>
</evidence>
<keyword evidence="4" id="KW-0812">Transmembrane</keyword>
<protein>
    <recommendedName>
        <fullName evidence="3">adenylate cyclase</fullName>
        <ecNumber evidence="3">4.6.1.1</ecNumber>
    </recommendedName>
</protein>
<sequence>MASRMDTTGVPGKIQITAETAAVLEQQGVKCHLRGDTYVKPKGLVTTYFIGIDDNRQLQRTDSIEETSL</sequence>
<keyword evidence="9" id="KW-1133">Transmembrane helix</keyword>
<feature type="domain" description="Guanylate cyclase" evidence="12">
    <location>
        <begin position="1"/>
        <end position="50"/>
    </location>
</feature>
<keyword evidence="7" id="KW-0067">ATP-binding</keyword>
<dbReference type="PANTHER" id="PTHR45627:SF23">
    <property type="entry name" value="AT30656P-RELATED"/>
    <property type="match status" value="1"/>
</dbReference>
<evidence type="ECO:0000256" key="7">
    <source>
        <dbReference type="ARBA" id="ARBA00022840"/>
    </source>
</evidence>
<dbReference type="Gene3D" id="3.30.70.1230">
    <property type="entry name" value="Nucleotide cyclase"/>
    <property type="match status" value="1"/>
</dbReference>
<evidence type="ECO:0000256" key="6">
    <source>
        <dbReference type="ARBA" id="ARBA00022741"/>
    </source>
</evidence>
<dbReference type="GO" id="GO:0004016">
    <property type="term" value="F:adenylate cyclase activity"/>
    <property type="evidence" value="ECO:0007669"/>
    <property type="project" value="UniProtKB-EC"/>
</dbReference>
<evidence type="ECO:0000256" key="1">
    <source>
        <dbReference type="ARBA" id="ARBA00001593"/>
    </source>
</evidence>
<evidence type="ECO:0000313" key="13">
    <source>
        <dbReference type="EMBL" id="AEY59649.1"/>
    </source>
</evidence>
<dbReference type="AlphaFoldDB" id="V9IH68"/>
<accession>V9IH68</accession>
<comment type="subcellular location">
    <subcellularLocation>
        <location evidence="2">Membrane</location>
        <topology evidence="2">Multi-pass membrane protein</topology>
    </subcellularLocation>
</comment>
<dbReference type="GO" id="GO:0035556">
    <property type="term" value="P:intracellular signal transduction"/>
    <property type="evidence" value="ECO:0007669"/>
    <property type="project" value="InterPro"/>
</dbReference>
<evidence type="ECO:0000256" key="2">
    <source>
        <dbReference type="ARBA" id="ARBA00004141"/>
    </source>
</evidence>
<keyword evidence="11" id="KW-0456">Lyase</keyword>
<dbReference type="GO" id="GO:0005524">
    <property type="term" value="F:ATP binding"/>
    <property type="evidence" value="ECO:0007669"/>
    <property type="project" value="UniProtKB-KW"/>
</dbReference>
<keyword evidence="10" id="KW-0472">Membrane</keyword>
<evidence type="ECO:0000256" key="3">
    <source>
        <dbReference type="ARBA" id="ARBA00012201"/>
    </source>
</evidence>
<keyword evidence="5" id="KW-0479">Metal-binding</keyword>
<dbReference type="PANTHER" id="PTHR45627">
    <property type="entry name" value="ADENYLATE CYCLASE TYPE 1"/>
    <property type="match status" value="1"/>
</dbReference>
<evidence type="ECO:0000256" key="11">
    <source>
        <dbReference type="ARBA" id="ARBA00023239"/>
    </source>
</evidence>
<evidence type="ECO:0000256" key="10">
    <source>
        <dbReference type="ARBA" id="ARBA00023136"/>
    </source>
</evidence>
<dbReference type="EC" id="4.6.1.1" evidence="3"/>
<dbReference type="EMBL" id="JR042669">
    <property type="protein sequence ID" value="AEY59649.1"/>
    <property type="molecule type" value="mRNA"/>
</dbReference>
<dbReference type="InterPro" id="IPR029787">
    <property type="entry name" value="Nucleotide_cyclase"/>
</dbReference>
<reference evidence="13" key="1">
    <citation type="submission" date="2011-11" db="EMBL/GenBank/DDBJ databases">
        <title>Decoding the brain transcriptome of the Eastern honeybee (Apis cerana) based on pyrosequencing.</title>
        <authorList>
            <person name="Sun L."/>
            <person name="Zheng H."/>
            <person name="Wang Y."/>
            <person name="Xie X."/>
            <person name="Zhu Y."/>
            <person name="Gu W."/>
            <person name="Wang S."/>
        </authorList>
    </citation>
    <scope>NUCLEOTIDE SEQUENCE</scope>
    <source>
        <tissue evidence="13">Brain</tissue>
    </source>
</reference>
<gene>
    <name evidence="13" type="ORF">ACCB03876</name>
</gene>
<dbReference type="Pfam" id="PF00211">
    <property type="entry name" value="Guanylate_cyc"/>
    <property type="match status" value="1"/>
</dbReference>
<organism evidence="13">
    <name type="scientific">Apis cerana</name>
    <name type="common">Indian honeybee</name>
    <dbReference type="NCBI Taxonomy" id="7461"/>
    <lineage>
        <taxon>Eukaryota</taxon>
        <taxon>Metazoa</taxon>
        <taxon>Ecdysozoa</taxon>
        <taxon>Arthropoda</taxon>
        <taxon>Hexapoda</taxon>
        <taxon>Insecta</taxon>
        <taxon>Pterygota</taxon>
        <taxon>Neoptera</taxon>
        <taxon>Endopterygota</taxon>
        <taxon>Hymenoptera</taxon>
        <taxon>Apocrita</taxon>
        <taxon>Aculeata</taxon>
        <taxon>Apoidea</taxon>
        <taxon>Anthophila</taxon>
        <taxon>Apidae</taxon>
        <taxon>Apis</taxon>
    </lineage>
</organism>
<dbReference type="GO" id="GO:0007189">
    <property type="term" value="P:adenylate cyclase-activating G protein-coupled receptor signaling pathway"/>
    <property type="evidence" value="ECO:0007669"/>
    <property type="project" value="TreeGrafter"/>
</dbReference>
<proteinExistence type="evidence at transcript level"/>
<dbReference type="GO" id="GO:0009190">
    <property type="term" value="P:cyclic nucleotide biosynthetic process"/>
    <property type="evidence" value="ECO:0007669"/>
    <property type="project" value="InterPro"/>
</dbReference>
<evidence type="ECO:0000256" key="8">
    <source>
        <dbReference type="ARBA" id="ARBA00022842"/>
    </source>
</evidence>